<keyword evidence="1" id="KW-0732">Signal</keyword>
<reference evidence="2 3" key="1">
    <citation type="submission" date="2018-02" db="EMBL/GenBank/DDBJ databases">
        <title>Draft genome sequence of Ochrobactrum oryzae found in Brazil.</title>
        <authorList>
            <person name="Cerdeira L."/>
            <person name="Andrade F."/>
            <person name="Zacariotto T."/>
            <person name="Barbosa B."/>
            <person name="Santos S."/>
            <person name="Cassetari V."/>
            <person name="Lincopan N."/>
        </authorList>
    </citation>
    <scope>NUCLEOTIDE SEQUENCE [LARGE SCALE GENOMIC DNA]</scope>
    <source>
        <strain evidence="2 3">OA447</strain>
    </source>
</reference>
<evidence type="ECO:0008006" key="4">
    <source>
        <dbReference type="Google" id="ProtNLM"/>
    </source>
</evidence>
<evidence type="ECO:0000256" key="1">
    <source>
        <dbReference type="SAM" id="SignalP"/>
    </source>
</evidence>
<dbReference type="OrthoDB" id="6555107at2"/>
<proteinExistence type="predicted"/>
<sequence>MEDEISRNQNGSLLIKFFRSIILASAILTGTSAASLAADTIAPRPEFQDQQRWRIIFSPYVWGASLNGSAGLLGRSTDVNIPFREILDNLDMSFMGNVDVGNGTVGFFIDGQYVKTSQDENLLDNELALDIKTTTLSGGAYYRVYEKQLEGTTLFGNQRIFAIEPTIGVRWTKLEAGLEVGRFSGSRKVEWTDPFVGTRVFYDINDRWNIFAEADIGGFGAGTKLSANGQIYLGYRTLVFDVPTTFRVGYRALYQDYKDNDVVGKFKYDVTQHGPVVGFSVTF</sequence>
<keyword evidence="3" id="KW-1185">Reference proteome</keyword>
<feature type="signal peptide" evidence="1">
    <location>
        <begin position="1"/>
        <end position="37"/>
    </location>
</feature>
<organism evidence="2 3">
    <name type="scientific">Brucella oryzae</name>
    <dbReference type="NCBI Taxonomy" id="335286"/>
    <lineage>
        <taxon>Bacteria</taxon>
        <taxon>Pseudomonadati</taxon>
        <taxon>Pseudomonadota</taxon>
        <taxon>Alphaproteobacteria</taxon>
        <taxon>Hyphomicrobiales</taxon>
        <taxon>Brucellaceae</taxon>
        <taxon>Brucella/Ochrobactrum group</taxon>
        <taxon>Brucella</taxon>
    </lineage>
</organism>
<feature type="chain" id="PRO_5015771340" description="Outer membrane protein beta-barrel domain-containing protein" evidence="1">
    <location>
        <begin position="38"/>
        <end position="283"/>
    </location>
</feature>
<gene>
    <name evidence="2" type="ORF">C3731_13660</name>
</gene>
<dbReference type="AlphaFoldDB" id="A0A2S7IYG3"/>
<accession>A0A2S7IYG3</accession>
<protein>
    <recommendedName>
        <fullName evidence="4">Outer membrane protein beta-barrel domain-containing protein</fullName>
    </recommendedName>
</protein>
<dbReference type="EMBL" id="PTRC01000023">
    <property type="protein sequence ID" value="PQA73052.1"/>
    <property type="molecule type" value="Genomic_DNA"/>
</dbReference>
<name>A0A2S7IYG3_9HYPH</name>
<dbReference type="Proteomes" id="UP000238493">
    <property type="component" value="Unassembled WGS sequence"/>
</dbReference>
<evidence type="ECO:0000313" key="3">
    <source>
        <dbReference type="Proteomes" id="UP000238493"/>
    </source>
</evidence>
<evidence type="ECO:0000313" key="2">
    <source>
        <dbReference type="EMBL" id="PQA73052.1"/>
    </source>
</evidence>
<comment type="caution">
    <text evidence="2">The sequence shown here is derived from an EMBL/GenBank/DDBJ whole genome shotgun (WGS) entry which is preliminary data.</text>
</comment>